<name>Q0UKU0_PHANO</name>
<dbReference type="InParanoid" id="Q0UKU0"/>
<proteinExistence type="predicted"/>
<organism evidence="1 2">
    <name type="scientific">Phaeosphaeria nodorum (strain SN15 / ATCC MYA-4574 / FGSC 10173)</name>
    <name type="common">Glume blotch fungus</name>
    <name type="synonym">Parastagonospora nodorum</name>
    <dbReference type="NCBI Taxonomy" id="321614"/>
    <lineage>
        <taxon>Eukaryota</taxon>
        <taxon>Fungi</taxon>
        <taxon>Dikarya</taxon>
        <taxon>Ascomycota</taxon>
        <taxon>Pezizomycotina</taxon>
        <taxon>Dothideomycetes</taxon>
        <taxon>Pleosporomycetidae</taxon>
        <taxon>Pleosporales</taxon>
        <taxon>Pleosporineae</taxon>
        <taxon>Phaeosphaeriaceae</taxon>
        <taxon>Parastagonospora</taxon>
    </lineage>
</organism>
<sequence>MPRMITGLNKDLDQELEDWGFALETAAETCSWGSSSRSRLSVDVFRHVSFPEVCTDQQ</sequence>
<accession>Q0UKU0</accession>
<gene>
    <name evidence="1" type="ORF">SNOG_07624</name>
</gene>
<dbReference type="EMBL" id="CH445335">
    <property type="protein sequence ID" value="EAT85090.1"/>
    <property type="molecule type" value="Genomic_DNA"/>
</dbReference>
<evidence type="ECO:0000313" key="1">
    <source>
        <dbReference type="EMBL" id="EAT85090.1"/>
    </source>
</evidence>
<dbReference type="AlphaFoldDB" id="Q0UKU0"/>
<dbReference type="GeneID" id="5974851"/>
<reference evidence="2" key="1">
    <citation type="journal article" date="2007" name="Plant Cell">
        <title>Dothideomycete-plant interactions illuminated by genome sequencing and EST analysis of the wheat pathogen Stagonospora nodorum.</title>
        <authorList>
            <person name="Hane J.K."/>
            <person name="Lowe R.G."/>
            <person name="Solomon P.S."/>
            <person name="Tan K.C."/>
            <person name="Schoch C.L."/>
            <person name="Spatafora J.W."/>
            <person name="Crous P.W."/>
            <person name="Kodira C."/>
            <person name="Birren B.W."/>
            <person name="Galagan J.E."/>
            <person name="Torriani S.F."/>
            <person name="McDonald B.A."/>
            <person name="Oliver R.P."/>
        </authorList>
    </citation>
    <scope>NUCLEOTIDE SEQUENCE [LARGE SCALE GENOMIC DNA]</scope>
    <source>
        <strain evidence="2">SN15 / ATCC MYA-4574 / FGSC 10173</strain>
    </source>
</reference>
<dbReference type="Proteomes" id="UP000001055">
    <property type="component" value="Unassembled WGS sequence"/>
</dbReference>
<protein>
    <submittedName>
        <fullName evidence="1">Uncharacterized protein</fullName>
    </submittedName>
</protein>
<dbReference type="RefSeq" id="XP_001797958.1">
    <property type="nucleotide sequence ID" value="XM_001797906.1"/>
</dbReference>
<evidence type="ECO:0000313" key="2">
    <source>
        <dbReference type="Proteomes" id="UP000001055"/>
    </source>
</evidence>
<dbReference type="KEGG" id="pno:SNOG_07624"/>